<evidence type="ECO:0000256" key="2">
    <source>
        <dbReference type="ARBA" id="ARBA00022825"/>
    </source>
</evidence>
<dbReference type="InterPro" id="IPR020568">
    <property type="entry name" value="Ribosomal_Su5_D2-typ_SF"/>
</dbReference>
<dbReference type="InterPro" id="IPR008269">
    <property type="entry name" value="Lon_proteolytic"/>
</dbReference>
<dbReference type="Proteomes" id="UP001439008">
    <property type="component" value="Unassembled WGS sequence"/>
</dbReference>
<keyword evidence="3 5" id="KW-0645">Protease</keyword>
<keyword evidence="2 3" id="KW-0720">Serine protease</keyword>
<organism evidence="5 6">
    <name type="scientific">Bonamia ostreae</name>
    <dbReference type="NCBI Taxonomy" id="126728"/>
    <lineage>
        <taxon>Eukaryota</taxon>
        <taxon>Sar</taxon>
        <taxon>Rhizaria</taxon>
        <taxon>Endomyxa</taxon>
        <taxon>Ascetosporea</taxon>
        <taxon>Haplosporida</taxon>
        <taxon>Bonamia</taxon>
    </lineage>
</organism>
<proteinExistence type="inferred from homology"/>
<dbReference type="PRINTS" id="PR00830">
    <property type="entry name" value="ENDOLAPTASE"/>
</dbReference>
<dbReference type="PANTHER" id="PTHR43718:SF2">
    <property type="entry name" value="LON PROTEASE HOMOLOG, MITOCHONDRIAL"/>
    <property type="match status" value="1"/>
</dbReference>
<dbReference type="Gene3D" id="3.30.230.10">
    <property type="match status" value="1"/>
</dbReference>
<reference evidence="5 6" key="1">
    <citation type="journal article" date="2024" name="BMC Biol.">
        <title>Comparative genomics of Ascetosporea gives new insight into the evolutionary basis for animal parasitism in Rhizaria.</title>
        <authorList>
            <person name="Hiltunen Thoren M."/>
            <person name="Onut-Brannstrom I."/>
            <person name="Alfjorden A."/>
            <person name="Peckova H."/>
            <person name="Swords F."/>
            <person name="Hooper C."/>
            <person name="Holzer A.S."/>
            <person name="Bass D."/>
            <person name="Burki F."/>
        </authorList>
    </citation>
    <scope>NUCLEOTIDE SEQUENCE [LARGE SCALE GENOMIC DNA]</scope>
    <source>
        <strain evidence="5">20-A016</strain>
    </source>
</reference>
<dbReference type="PROSITE" id="PS51786">
    <property type="entry name" value="LON_PROTEOLYTIC"/>
    <property type="match status" value="1"/>
</dbReference>
<gene>
    <name evidence="5" type="primary">PIM1</name>
    <name evidence="5" type="ORF">MHBO_004033</name>
</gene>
<dbReference type="InterPro" id="IPR014721">
    <property type="entry name" value="Ribsml_uS5_D2-typ_fold_subgr"/>
</dbReference>
<accession>A0ABV2AS69</accession>
<dbReference type="PANTHER" id="PTHR43718">
    <property type="entry name" value="LON PROTEASE"/>
    <property type="match status" value="1"/>
</dbReference>
<keyword evidence="1 3" id="KW-0378">Hydrolase</keyword>
<dbReference type="InterPro" id="IPR008268">
    <property type="entry name" value="Peptidase_S16_AS"/>
</dbReference>
<dbReference type="EC" id="3.4.21.53" evidence="5"/>
<dbReference type="PROSITE" id="PS01046">
    <property type="entry name" value="LON_SER"/>
    <property type="match status" value="1"/>
</dbReference>
<name>A0ABV2AS69_9EUKA</name>
<dbReference type="GO" id="GO:0004252">
    <property type="term" value="F:serine-type endopeptidase activity"/>
    <property type="evidence" value="ECO:0007669"/>
    <property type="project" value="UniProtKB-EC"/>
</dbReference>
<feature type="domain" description="Lon proteolytic" evidence="4">
    <location>
        <begin position="1"/>
        <end position="204"/>
    </location>
</feature>
<sequence>GVATGLSVSEYSGGTTLYIETEVIGKLKNDKTNYHATGSLGKVMSESISIAFSVAKTHLKNMLKENHLTNKNLSDDDLNKNNNIEKVKENFFEENYIHIHFPEGSIPKDGPSAGVAMVTALISLATKKTVKKDMAMTGEISLVGNVLPVGGIKEKVLGAKLSLMKEVILPKENMADWEEMDDVVKKDIKPYFVESVAEVLKIAF</sequence>
<dbReference type="GO" id="GO:0006508">
    <property type="term" value="P:proteolysis"/>
    <property type="evidence" value="ECO:0007669"/>
    <property type="project" value="UniProtKB-KW"/>
</dbReference>
<dbReference type="SUPFAM" id="SSF54211">
    <property type="entry name" value="Ribosomal protein S5 domain 2-like"/>
    <property type="match status" value="1"/>
</dbReference>
<protein>
    <submittedName>
        <fullName evidence="5">ATP-dependent Lon protease pim1</fullName>
        <ecNumber evidence="5">3.4.21.53</ecNumber>
    </submittedName>
</protein>
<keyword evidence="6" id="KW-1185">Reference proteome</keyword>
<evidence type="ECO:0000259" key="4">
    <source>
        <dbReference type="PROSITE" id="PS51786"/>
    </source>
</evidence>
<dbReference type="Pfam" id="PF05362">
    <property type="entry name" value="Lon_C"/>
    <property type="match status" value="2"/>
</dbReference>
<feature type="active site" evidence="3">
    <location>
        <position position="112"/>
    </location>
</feature>
<evidence type="ECO:0000313" key="5">
    <source>
        <dbReference type="EMBL" id="MES1922515.1"/>
    </source>
</evidence>
<feature type="non-terminal residue" evidence="5">
    <location>
        <position position="1"/>
    </location>
</feature>
<dbReference type="EMBL" id="JBDODL010002998">
    <property type="protein sequence ID" value="MES1922515.1"/>
    <property type="molecule type" value="Genomic_DNA"/>
</dbReference>
<evidence type="ECO:0000313" key="6">
    <source>
        <dbReference type="Proteomes" id="UP001439008"/>
    </source>
</evidence>
<evidence type="ECO:0000256" key="3">
    <source>
        <dbReference type="PROSITE-ProRule" id="PRU01122"/>
    </source>
</evidence>
<comment type="similarity">
    <text evidence="3">Belongs to the peptidase S16 family.</text>
</comment>
<comment type="caution">
    <text evidence="5">The sequence shown here is derived from an EMBL/GenBank/DDBJ whole genome shotgun (WGS) entry which is preliminary data.</text>
</comment>
<evidence type="ECO:0000256" key="1">
    <source>
        <dbReference type="ARBA" id="ARBA00022801"/>
    </source>
</evidence>
<feature type="active site" evidence="3">
    <location>
        <position position="155"/>
    </location>
</feature>
<dbReference type="InterPro" id="IPR027065">
    <property type="entry name" value="Lon_Prtase"/>
</dbReference>